<proteinExistence type="predicted"/>
<protein>
    <submittedName>
        <fullName evidence="3">Uncharacterized protein</fullName>
    </submittedName>
</protein>
<comment type="caution">
    <text evidence="3">The sequence shown here is derived from an EMBL/GenBank/DDBJ whole genome shotgun (WGS) entry which is preliminary data.</text>
</comment>
<dbReference type="Proteomes" id="UP001185092">
    <property type="component" value="Unassembled WGS sequence"/>
</dbReference>
<sequence>MDSIRRSSSEIELECNTDIDKKHDLSHFHVNELEGADMFGMHRMESEKEEFFYAQHMENITFNLTLIYGMVVATLSTVFLLFLTLRIVGRLKQARKSPKTQGKDSIEETKNPIKQIR</sequence>
<keyword evidence="2" id="KW-0812">Transmembrane</keyword>
<evidence type="ECO:0000256" key="1">
    <source>
        <dbReference type="SAM" id="MobiDB-lite"/>
    </source>
</evidence>
<organism evidence="3 4">
    <name type="scientific">Aureibacter tunicatorum</name>
    <dbReference type="NCBI Taxonomy" id="866807"/>
    <lineage>
        <taxon>Bacteria</taxon>
        <taxon>Pseudomonadati</taxon>
        <taxon>Bacteroidota</taxon>
        <taxon>Cytophagia</taxon>
        <taxon>Cytophagales</taxon>
        <taxon>Persicobacteraceae</taxon>
        <taxon>Aureibacter</taxon>
    </lineage>
</organism>
<gene>
    <name evidence="3" type="ORF">HNQ88_003585</name>
</gene>
<name>A0AAE3XR66_9BACT</name>
<feature type="region of interest" description="Disordered" evidence="1">
    <location>
        <begin position="92"/>
        <end position="117"/>
    </location>
</feature>
<feature type="transmembrane region" description="Helical" evidence="2">
    <location>
        <begin position="66"/>
        <end position="89"/>
    </location>
</feature>
<keyword evidence="2" id="KW-0472">Membrane</keyword>
<evidence type="ECO:0000256" key="2">
    <source>
        <dbReference type="SAM" id="Phobius"/>
    </source>
</evidence>
<dbReference type="AlphaFoldDB" id="A0AAE3XR66"/>
<keyword evidence="2" id="KW-1133">Transmembrane helix</keyword>
<dbReference type="EMBL" id="JAVDQD010000005">
    <property type="protein sequence ID" value="MDR6240509.1"/>
    <property type="molecule type" value="Genomic_DNA"/>
</dbReference>
<dbReference type="RefSeq" id="WP_309940510.1">
    <property type="nucleotide sequence ID" value="NZ_AP025306.1"/>
</dbReference>
<feature type="compositionally biased region" description="Basic and acidic residues" evidence="1">
    <location>
        <begin position="101"/>
        <end position="111"/>
    </location>
</feature>
<reference evidence="3" key="1">
    <citation type="submission" date="2023-07" db="EMBL/GenBank/DDBJ databases">
        <title>Genomic Encyclopedia of Type Strains, Phase IV (KMG-IV): sequencing the most valuable type-strain genomes for metagenomic binning, comparative biology and taxonomic classification.</title>
        <authorList>
            <person name="Goeker M."/>
        </authorList>
    </citation>
    <scope>NUCLEOTIDE SEQUENCE</scope>
    <source>
        <strain evidence="3">DSM 26174</strain>
    </source>
</reference>
<keyword evidence="4" id="KW-1185">Reference proteome</keyword>
<evidence type="ECO:0000313" key="3">
    <source>
        <dbReference type="EMBL" id="MDR6240509.1"/>
    </source>
</evidence>
<accession>A0AAE3XR66</accession>
<evidence type="ECO:0000313" key="4">
    <source>
        <dbReference type="Proteomes" id="UP001185092"/>
    </source>
</evidence>